<gene>
    <name evidence="1" type="ordered locus">cce_3767</name>
</gene>
<name>B1X1T5_CROS5</name>
<dbReference type="HOGENOM" id="CLU_1324583_0_0_3"/>
<evidence type="ECO:0000313" key="1">
    <source>
        <dbReference type="EMBL" id="ACB53115.1"/>
    </source>
</evidence>
<protein>
    <submittedName>
        <fullName evidence="1">Uncharacterized protein</fullName>
    </submittedName>
</protein>
<evidence type="ECO:0000313" key="2">
    <source>
        <dbReference type="Proteomes" id="UP000001203"/>
    </source>
</evidence>
<organism evidence="1 2">
    <name type="scientific">Crocosphaera subtropica (strain ATCC 51142 / BH68)</name>
    <name type="common">Cyanothece sp. (strain ATCC 51142)</name>
    <dbReference type="NCBI Taxonomy" id="43989"/>
    <lineage>
        <taxon>Bacteria</taxon>
        <taxon>Bacillati</taxon>
        <taxon>Cyanobacteriota</taxon>
        <taxon>Cyanophyceae</taxon>
        <taxon>Oscillatoriophycideae</taxon>
        <taxon>Chroococcales</taxon>
        <taxon>Aphanothecaceae</taxon>
        <taxon>Crocosphaera</taxon>
        <taxon>Crocosphaera subtropica</taxon>
    </lineage>
</organism>
<dbReference type="EMBL" id="CP000806">
    <property type="protein sequence ID" value="ACB53115.1"/>
    <property type="molecule type" value="Genomic_DNA"/>
</dbReference>
<accession>B1X1T5</accession>
<dbReference type="KEGG" id="cyt:cce_3767"/>
<reference evidence="1 2" key="1">
    <citation type="journal article" date="2008" name="Proc. Natl. Acad. Sci. U.S.A.">
        <title>The genome of Cyanothece 51142, a unicellular diazotrophic cyanobacterium important in the marine nitrogen cycle.</title>
        <authorList>
            <person name="Welsh E.A."/>
            <person name="Liberton M."/>
            <person name="Stoeckel J."/>
            <person name="Loh T."/>
            <person name="Elvitigala T."/>
            <person name="Wang C."/>
            <person name="Wollam A."/>
            <person name="Fulton R.S."/>
            <person name="Clifton S.W."/>
            <person name="Jacobs J.M."/>
            <person name="Aurora R."/>
            <person name="Ghosh B.K."/>
            <person name="Sherman L.A."/>
            <person name="Smith R.D."/>
            <person name="Wilson R.K."/>
            <person name="Pakrasi H.B."/>
        </authorList>
    </citation>
    <scope>NUCLEOTIDE SEQUENCE [LARGE SCALE GENOMIC DNA]</scope>
    <source>
        <strain evidence="2">ATCC 51142 / BH68</strain>
    </source>
</reference>
<dbReference type="eggNOG" id="ENOG5033AXP">
    <property type="taxonomic scope" value="Bacteria"/>
</dbReference>
<dbReference type="AlphaFoldDB" id="B1X1T5"/>
<proteinExistence type="predicted"/>
<sequence length="207" mass="23584">MFKNLFFYCCLGISVFSIEVNAKPMNEGASGYYGSEMIIGVDNAQNAVTGYFKSTSGWDEELGIPRFSCRFYFSGKAIQDSYTIKSWHPGEDRVIEGSLTFENQMLRIKLNEEHGGCPNVRHFASDEGTEFRLSSPGNWTSIAMVSDKKAYFYQAPDLSTRRNSYLIQGDVVKIFQLQNGWVDAEFGQESIRRGWIKVSDLYLYSRD</sequence>
<dbReference type="Proteomes" id="UP000001203">
    <property type="component" value="Chromosome circular"/>
</dbReference>
<keyword evidence="2" id="KW-1185">Reference proteome</keyword>